<comment type="caution">
    <text evidence="2">The sequence shown here is derived from an EMBL/GenBank/DDBJ whole genome shotgun (WGS) entry which is preliminary data.</text>
</comment>
<sequence length="140" mass="14228">MASGRRRRGRAALLLGLVLLVVWHVSGMVHASPAAGAAFVDATVAHCAHHGPAAGPHHAGEVPPGHDHSGTGHVDHSVDRPRASDVDTPAVAASPDPLAPGAAALVTLPPAKRSAARDTTAAAAPPEHDSLLDLHCVRRQ</sequence>
<feature type="compositionally biased region" description="Low complexity" evidence="1">
    <location>
        <begin position="111"/>
        <end position="124"/>
    </location>
</feature>
<keyword evidence="3" id="KW-1185">Reference proteome</keyword>
<evidence type="ECO:0000256" key="1">
    <source>
        <dbReference type="SAM" id="MobiDB-lite"/>
    </source>
</evidence>
<name>A0A3S2YZD3_9ACTN</name>
<organism evidence="2 3">
    <name type="scientific">Streptomyces antnestii</name>
    <dbReference type="NCBI Taxonomy" id="2494256"/>
    <lineage>
        <taxon>Bacteria</taxon>
        <taxon>Bacillati</taxon>
        <taxon>Actinomycetota</taxon>
        <taxon>Actinomycetes</taxon>
        <taxon>Kitasatosporales</taxon>
        <taxon>Streptomycetaceae</taxon>
        <taxon>Streptomyces</taxon>
    </lineage>
</organism>
<gene>
    <name evidence="2" type="ORF">EOT10_18955</name>
</gene>
<feature type="compositionally biased region" description="Basic and acidic residues" evidence="1">
    <location>
        <begin position="58"/>
        <end position="85"/>
    </location>
</feature>
<proteinExistence type="predicted"/>
<evidence type="ECO:0000313" key="2">
    <source>
        <dbReference type="EMBL" id="RVU23132.1"/>
    </source>
</evidence>
<feature type="region of interest" description="Disordered" evidence="1">
    <location>
        <begin position="50"/>
        <end position="132"/>
    </location>
</feature>
<dbReference type="AlphaFoldDB" id="A0A3S2YZD3"/>
<protein>
    <submittedName>
        <fullName evidence="2">Uncharacterized protein</fullName>
    </submittedName>
</protein>
<reference evidence="2 3" key="1">
    <citation type="submission" date="2019-01" db="EMBL/GenBank/DDBJ databases">
        <title>Genome sequences of Streptomyces and Rhizobium isolates collected from root and soil.</title>
        <authorList>
            <person name="Chhettri S."/>
            <person name="Sevigny J.L."/>
            <person name="Sen A."/>
            <person name="Ennis N."/>
            <person name="Tisa L."/>
        </authorList>
    </citation>
    <scope>NUCLEOTIDE SEQUENCE [LARGE SCALE GENOMIC DNA]</scope>
    <source>
        <strain evidence="2 3">San01</strain>
    </source>
</reference>
<dbReference type="EMBL" id="RZYA01000008">
    <property type="protein sequence ID" value="RVU23132.1"/>
    <property type="molecule type" value="Genomic_DNA"/>
</dbReference>
<dbReference type="Proteomes" id="UP000283128">
    <property type="component" value="Unassembled WGS sequence"/>
</dbReference>
<evidence type="ECO:0000313" key="3">
    <source>
        <dbReference type="Proteomes" id="UP000283128"/>
    </source>
</evidence>
<accession>A0A3S2YZD3</accession>
<dbReference type="RefSeq" id="WP_127829416.1">
    <property type="nucleotide sequence ID" value="NZ_RZYA01000008.1"/>
</dbReference>